<dbReference type="RefSeq" id="WP_090876513.1">
    <property type="nucleotide sequence ID" value="NZ_FMXQ01000004.1"/>
</dbReference>
<feature type="transmembrane region" description="Helical" evidence="6">
    <location>
        <begin position="209"/>
        <end position="229"/>
    </location>
</feature>
<feature type="transmembrane region" description="Helical" evidence="6">
    <location>
        <begin position="289"/>
        <end position="309"/>
    </location>
</feature>
<name>A0A1G6C9W8_9HYPH</name>
<keyword evidence="5 6" id="KW-0472">Membrane</keyword>
<feature type="transmembrane region" description="Helical" evidence="6">
    <location>
        <begin position="263"/>
        <end position="283"/>
    </location>
</feature>
<evidence type="ECO:0000313" key="7">
    <source>
        <dbReference type="EMBL" id="SDB29668.1"/>
    </source>
</evidence>
<keyword evidence="2" id="KW-1003">Cell membrane</keyword>
<dbReference type="Proteomes" id="UP000199071">
    <property type="component" value="Unassembled WGS sequence"/>
</dbReference>
<feature type="transmembrane region" description="Helical" evidence="6">
    <location>
        <begin position="241"/>
        <end position="258"/>
    </location>
</feature>
<gene>
    <name evidence="7" type="ORF">SAMN02982931_02240</name>
</gene>
<evidence type="ECO:0000256" key="1">
    <source>
        <dbReference type="ARBA" id="ARBA00004651"/>
    </source>
</evidence>
<evidence type="ECO:0000256" key="4">
    <source>
        <dbReference type="ARBA" id="ARBA00022989"/>
    </source>
</evidence>
<feature type="transmembrane region" description="Helical" evidence="6">
    <location>
        <begin position="157"/>
        <end position="178"/>
    </location>
</feature>
<feature type="transmembrane region" description="Helical" evidence="6">
    <location>
        <begin position="89"/>
        <end position="114"/>
    </location>
</feature>
<keyword evidence="8" id="KW-1185">Reference proteome</keyword>
<feature type="transmembrane region" description="Helical" evidence="6">
    <location>
        <begin position="119"/>
        <end position="137"/>
    </location>
</feature>
<accession>A0A1G6C9W8</accession>
<organism evidence="7 8">
    <name type="scientific">Bauldia litoralis</name>
    <dbReference type="NCBI Taxonomy" id="665467"/>
    <lineage>
        <taxon>Bacteria</taxon>
        <taxon>Pseudomonadati</taxon>
        <taxon>Pseudomonadota</taxon>
        <taxon>Alphaproteobacteria</taxon>
        <taxon>Hyphomicrobiales</taxon>
        <taxon>Kaistiaceae</taxon>
        <taxon>Bauldia</taxon>
    </lineage>
</organism>
<feature type="transmembrane region" description="Helical" evidence="6">
    <location>
        <begin position="66"/>
        <end position="83"/>
    </location>
</feature>
<evidence type="ECO:0000256" key="3">
    <source>
        <dbReference type="ARBA" id="ARBA00022692"/>
    </source>
</evidence>
<dbReference type="EMBL" id="FMXQ01000004">
    <property type="protein sequence ID" value="SDB29668.1"/>
    <property type="molecule type" value="Genomic_DNA"/>
</dbReference>
<dbReference type="GO" id="GO:0022857">
    <property type="term" value="F:transmembrane transporter activity"/>
    <property type="evidence" value="ECO:0007669"/>
    <property type="project" value="InterPro"/>
</dbReference>
<comment type="subcellular location">
    <subcellularLocation>
        <location evidence="1">Cell membrane</location>
        <topology evidence="1">Multi-pass membrane protein</topology>
    </subcellularLocation>
</comment>
<feature type="transmembrane region" description="Helical" evidence="6">
    <location>
        <begin position="9"/>
        <end position="28"/>
    </location>
</feature>
<reference evidence="7 8" key="1">
    <citation type="submission" date="2016-10" db="EMBL/GenBank/DDBJ databases">
        <authorList>
            <person name="de Groot N.N."/>
        </authorList>
    </citation>
    <scope>NUCLEOTIDE SEQUENCE [LARGE SCALE GENOMIC DNA]</scope>
    <source>
        <strain evidence="7 8">ATCC 35022</strain>
    </source>
</reference>
<proteinExistence type="predicted"/>
<feature type="transmembrane region" description="Helical" evidence="6">
    <location>
        <begin position="40"/>
        <end position="59"/>
    </location>
</feature>
<dbReference type="Pfam" id="PF02653">
    <property type="entry name" value="BPD_transp_2"/>
    <property type="match status" value="1"/>
</dbReference>
<keyword evidence="4 6" id="KW-1133">Transmembrane helix</keyword>
<dbReference type="STRING" id="665467.SAMN02982931_02240"/>
<dbReference type="PANTHER" id="PTHR32196">
    <property type="entry name" value="ABC TRANSPORTER PERMEASE PROTEIN YPHD-RELATED-RELATED"/>
    <property type="match status" value="1"/>
</dbReference>
<protein>
    <submittedName>
        <fullName evidence="7">Ribose transport system permease protein</fullName>
    </submittedName>
</protein>
<sequence>MSMLTRHRAIFLAYLGMIVLLLLTSFFSPGFLSGSHLRSMSVLAAFIGIVALGQTFVIIGAGIDLSIPWVLNCAAILMSLIAGGENGPLIWAIPLVLVAGMAVGAINGIGVAFFGVPPIIMTLAVNVILQGSILVYTGGAPPTTAPAFIQYLAVGRIGFFPVVVIIWAVLAIAASILLSKTAFGRQLYAVGANATVAEFSGVPIMRTTIATYMISGFTAALAGMLLTGYTGQAYLGMGDSYLFTSIAAVAIGGASILGGSGHYIGTIAGAFVLTILTGLLPALNLSNGALLIVYGAVILVTVSLASDALSEVAQAIRSALGRRDPSPEPREADTP</sequence>
<dbReference type="GO" id="GO:0005886">
    <property type="term" value="C:plasma membrane"/>
    <property type="evidence" value="ECO:0007669"/>
    <property type="project" value="UniProtKB-SubCell"/>
</dbReference>
<evidence type="ECO:0000256" key="6">
    <source>
        <dbReference type="SAM" id="Phobius"/>
    </source>
</evidence>
<evidence type="ECO:0000256" key="5">
    <source>
        <dbReference type="ARBA" id="ARBA00023136"/>
    </source>
</evidence>
<dbReference type="OrthoDB" id="9808136at2"/>
<dbReference type="CDD" id="cd06579">
    <property type="entry name" value="TM_PBP1_transp_AraH_like"/>
    <property type="match status" value="1"/>
</dbReference>
<dbReference type="AlphaFoldDB" id="A0A1G6C9W8"/>
<dbReference type="InterPro" id="IPR001851">
    <property type="entry name" value="ABC_transp_permease"/>
</dbReference>
<keyword evidence="3 6" id="KW-0812">Transmembrane</keyword>
<evidence type="ECO:0000313" key="8">
    <source>
        <dbReference type="Proteomes" id="UP000199071"/>
    </source>
</evidence>
<evidence type="ECO:0000256" key="2">
    <source>
        <dbReference type="ARBA" id="ARBA00022475"/>
    </source>
</evidence>